<name>F8A5S3_CELGA</name>
<dbReference type="STRING" id="593907.Celgi_2870"/>
<evidence type="ECO:0000256" key="1">
    <source>
        <dbReference type="SAM" id="Phobius"/>
    </source>
</evidence>
<accession>F8A5S3</accession>
<feature type="transmembrane region" description="Helical" evidence="1">
    <location>
        <begin position="41"/>
        <end position="66"/>
    </location>
</feature>
<feature type="transmembrane region" description="Helical" evidence="1">
    <location>
        <begin position="72"/>
        <end position="95"/>
    </location>
</feature>
<keyword evidence="1" id="KW-0472">Membrane</keyword>
<reference evidence="3" key="1">
    <citation type="submission" date="2011-04" db="EMBL/GenBank/DDBJ databases">
        <title>Complete sequence of Cellvibrio gilvus ATCC 13127.</title>
        <authorList>
            <person name="Lucas S."/>
            <person name="Han J."/>
            <person name="Lapidus A."/>
            <person name="Cheng J.-F."/>
            <person name="Goodwin L."/>
            <person name="Pitluck S."/>
            <person name="Peters L."/>
            <person name="Munk A."/>
            <person name="Detter J.C."/>
            <person name="Han C."/>
            <person name="Tapia R."/>
            <person name="Land M."/>
            <person name="Hauser L."/>
            <person name="Kyrpides N."/>
            <person name="Ivanova N."/>
            <person name="Ovchinnikova G."/>
            <person name="Pagani I."/>
            <person name="Mead D."/>
            <person name="Brumm P."/>
            <person name="Woyke T."/>
        </authorList>
    </citation>
    <scope>NUCLEOTIDE SEQUENCE [LARGE SCALE GENOMIC DNA]</scope>
    <source>
        <strain evidence="3">ATCC 13127 / NRRL B-14078</strain>
    </source>
</reference>
<sequence length="115" mass="11203">MSNPPEPQGPAAAFREAFGQEVRREARALPRDMARSVLEDLALGLGTLVVFVVLVGGGAWVGAALGGGGATLVGALAGAVAFVGVGVAVVVAGGVEAVRRLRGRGGDRAGVGGAS</sequence>
<keyword evidence="1" id="KW-1133">Transmembrane helix</keyword>
<gene>
    <name evidence="2" type="ordered locus">Celgi_2870</name>
</gene>
<dbReference type="AlphaFoldDB" id="F8A5S3"/>
<dbReference type="Proteomes" id="UP000000485">
    <property type="component" value="Chromosome"/>
</dbReference>
<dbReference type="RefSeq" id="WP_013884880.1">
    <property type="nucleotide sequence ID" value="NC_015671.1"/>
</dbReference>
<organism evidence="2 3">
    <name type="scientific">Cellulomonas gilvus (strain ATCC 13127 / NRRL B-14078)</name>
    <name type="common">Cellvibrio gilvus</name>
    <dbReference type="NCBI Taxonomy" id="593907"/>
    <lineage>
        <taxon>Bacteria</taxon>
        <taxon>Bacillati</taxon>
        <taxon>Actinomycetota</taxon>
        <taxon>Actinomycetes</taxon>
        <taxon>Micrococcales</taxon>
        <taxon>Cellulomonadaceae</taxon>
        <taxon>Cellulomonas</taxon>
    </lineage>
</organism>
<proteinExistence type="predicted"/>
<keyword evidence="3" id="KW-1185">Reference proteome</keyword>
<dbReference type="EMBL" id="CP002665">
    <property type="protein sequence ID" value="AEI13363.1"/>
    <property type="molecule type" value="Genomic_DNA"/>
</dbReference>
<dbReference type="HOGENOM" id="CLU_2104594_0_0_11"/>
<evidence type="ECO:0000313" key="3">
    <source>
        <dbReference type="Proteomes" id="UP000000485"/>
    </source>
</evidence>
<keyword evidence="1" id="KW-0812">Transmembrane</keyword>
<evidence type="ECO:0000313" key="2">
    <source>
        <dbReference type="EMBL" id="AEI13363.1"/>
    </source>
</evidence>
<dbReference type="KEGG" id="cga:Celgi_2870"/>
<protein>
    <submittedName>
        <fullName evidence="2">Uncharacterized protein</fullName>
    </submittedName>
</protein>